<sequence>MIPIKDETGEATSKAMMDIFNTHGSPEVILSDRGHERWNKTLKTAMGKSLDWYQEGWENNLKVILFAHNSSIQASEYGREPQLLTEITEIPPDVVEVVEPDQNAFEDHLHGRTEKDEEAVLLDHRSNIYSKPPKDNIGPGQSLFTMSVFAFALLARLDGSCTVSQFTARDPLQDPDWAPPPCIKGHH</sequence>
<proteinExistence type="predicted"/>
<dbReference type="InterPro" id="IPR012337">
    <property type="entry name" value="RNaseH-like_sf"/>
</dbReference>
<dbReference type="AlphaFoldDB" id="A0AAN8LAC8"/>
<dbReference type="SUPFAM" id="SSF53098">
    <property type="entry name" value="Ribonuclease H-like"/>
    <property type="match status" value="1"/>
</dbReference>
<organism evidence="1 2">
    <name type="scientific">Coregonus suidteri</name>
    <dbReference type="NCBI Taxonomy" id="861788"/>
    <lineage>
        <taxon>Eukaryota</taxon>
        <taxon>Metazoa</taxon>
        <taxon>Chordata</taxon>
        <taxon>Craniata</taxon>
        <taxon>Vertebrata</taxon>
        <taxon>Euteleostomi</taxon>
        <taxon>Actinopterygii</taxon>
        <taxon>Neopterygii</taxon>
        <taxon>Teleostei</taxon>
        <taxon>Protacanthopterygii</taxon>
        <taxon>Salmoniformes</taxon>
        <taxon>Salmonidae</taxon>
        <taxon>Coregoninae</taxon>
        <taxon>Coregonus</taxon>
    </lineage>
</organism>
<protein>
    <submittedName>
        <fullName evidence="1">Uncharacterized protein</fullName>
    </submittedName>
</protein>
<evidence type="ECO:0000313" key="2">
    <source>
        <dbReference type="Proteomes" id="UP001356427"/>
    </source>
</evidence>
<dbReference type="Pfam" id="PF02285">
    <property type="entry name" value="COX8"/>
    <property type="match status" value="1"/>
</dbReference>
<name>A0AAN8LAC8_9TELE</name>
<comment type="caution">
    <text evidence="1">The sequence shown here is derived from an EMBL/GenBank/DDBJ whole genome shotgun (WGS) entry which is preliminary data.</text>
</comment>
<dbReference type="EMBL" id="JAGTTL010000023">
    <property type="protein sequence ID" value="KAK6304467.1"/>
    <property type="molecule type" value="Genomic_DNA"/>
</dbReference>
<reference evidence="1 2" key="1">
    <citation type="submission" date="2021-04" db="EMBL/GenBank/DDBJ databases">
        <authorList>
            <person name="De Guttry C."/>
            <person name="Zahm M."/>
            <person name="Klopp C."/>
            <person name="Cabau C."/>
            <person name="Louis A."/>
            <person name="Berthelot C."/>
            <person name="Parey E."/>
            <person name="Roest Crollius H."/>
            <person name="Montfort J."/>
            <person name="Robinson-Rechavi M."/>
            <person name="Bucao C."/>
            <person name="Bouchez O."/>
            <person name="Gislard M."/>
            <person name="Lluch J."/>
            <person name="Milhes M."/>
            <person name="Lampietro C."/>
            <person name="Lopez Roques C."/>
            <person name="Donnadieu C."/>
            <person name="Braasch I."/>
            <person name="Desvignes T."/>
            <person name="Postlethwait J."/>
            <person name="Bobe J."/>
            <person name="Wedekind C."/>
            <person name="Guiguen Y."/>
        </authorList>
    </citation>
    <scope>NUCLEOTIDE SEQUENCE [LARGE SCALE GENOMIC DNA]</scope>
    <source>
        <strain evidence="1">Cs_M1</strain>
        <tissue evidence="1">Blood</tissue>
    </source>
</reference>
<evidence type="ECO:0000313" key="1">
    <source>
        <dbReference type="EMBL" id="KAK6304467.1"/>
    </source>
</evidence>
<keyword evidence="2" id="KW-1185">Reference proteome</keyword>
<dbReference type="InterPro" id="IPR003205">
    <property type="entry name" value="Cyt_c_oxidase_su8"/>
</dbReference>
<dbReference type="Proteomes" id="UP001356427">
    <property type="component" value="Unassembled WGS sequence"/>
</dbReference>
<gene>
    <name evidence="1" type="ORF">J4Q44_G00250530</name>
</gene>
<accession>A0AAN8LAC8</accession>